<dbReference type="EMBL" id="JBHSWE010000001">
    <property type="protein sequence ID" value="MFC6673776.1"/>
    <property type="molecule type" value="Genomic_DNA"/>
</dbReference>
<evidence type="ECO:0000256" key="1">
    <source>
        <dbReference type="SAM" id="MobiDB-lite"/>
    </source>
</evidence>
<dbReference type="RefSeq" id="WP_379912436.1">
    <property type="nucleotide sequence ID" value="NZ_JBHSWE010000001.1"/>
</dbReference>
<gene>
    <name evidence="3" type="ORF">ACFQDL_29570</name>
</gene>
<dbReference type="Proteomes" id="UP001596422">
    <property type="component" value="Unassembled WGS sequence"/>
</dbReference>
<feature type="compositionally biased region" description="Gly residues" evidence="1">
    <location>
        <begin position="112"/>
        <end position="121"/>
    </location>
</feature>
<accession>A0ABW2A8N6</accession>
<evidence type="ECO:0000259" key="2">
    <source>
        <dbReference type="Pfam" id="PF21085"/>
    </source>
</evidence>
<feature type="region of interest" description="Disordered" evidence="1">
    <location>
        <begin position="104"/>
        <end position="137"/>
    </location>
</feature>
<name>A0ABW2A8N6_9GAMM</name>
<feature type="domain" description="CusS-like sensor" evidence="2">
    <location>
        <begin position="4"/>
        <end position="81"/>
    </location>
</feature>
<sequence length="137" mass="15188">MTHLSLTSRLSLMFTLLVLSVLLLTGTVFKQLSLMHFRTLDQQELESKLHSAAKLLQNVHSRQQFALRAAEFDALFGHHERLLATIVGPDNQIWLRHVQGSEAPAPRLNGGAPVGVAGGGPSVSRHEPRNNARGRRW</sequence>
<evidence type="ECO:0000313" key="3">
    <source>
        <dbReference type="EMBL" id="MFC6673776.1"/>
    </source>
</evidence>
<evidence type="ECO:0000313" key="4">
    <source>
        <dbReference type="Proteomes" id="UP001596422"/>
    </source>
</evidence>
<organism evidence="3 4">
    <name type="scientific">Marinobacterium aestuariivivens</name>
    <dbReference type="NCBI Taxonomy" id="1698799"/>
    <lineage>
        <taxon>Bacteria</taxon>
        <taxon>Pseudomonadati</taxon>
        <taxon>Pseudomonadota</taxon>
        <taxon>Gammaproteobacteria</taxon>
        <taxon>Oceanospirillales</taxon>
        <taxon>Oceanospirillaceae</taxon>
        <taxon>Marinobacterium</taxon>
    </lineage>
</organism>
<protein>
    <recommendedName>
        <fullName evidence="2">CusS-like sensor domain-containing protein</fullName>
    </recommendedName>
</protein>
<comment type="caution">
    <text evidence="3">The sequence shown here is derived from an EMBL/GenBank/DDBJ whole genome shotgun (WGS) entry which is preliminary data.</text>
</comment>
<dbReference type="Pfam" id="PF21085">
    <property type="entry name" value="CusS"/>
    <property type="match status" value="1"/>
</dbReference>
<dbReference type="InterPro" id="IPR048590">
    <property type="entry name" value="CusS-like_sensor"/>
</dbReference>
<keyword evidence="4" id="KW-1185">Reference proteome</keyword>
<proteinExistence type="predicted"/>
<reference evidence="4" key="1">
    <citation type="journal article" date="2019" name="Int. J. Syst. Evol. Microbiol.">
        <title>The Global Catalogue of Microorganisms (GCM) 10K type strain sequencing project: providing services to taxonomists for standard genome sequencing and annotation.</title>
        <authorList>
            <consortium name="The Broad Institute Genomics Platform"/>
            <consortium name="The Broad Institute Genome Sequencing Center for Infectious Disease"/>
            <person name="Wu L."/>
            <person name="Ma J."/>
        </authorList>
    </citation>
    <scope>NUCLEOTIDE SEQUENCE [LARGE SCALE GENOMIC DNA]</scope>
    <source>
        <strain evidence="4">NBRC 111756</strain>
    </source>
</reference>